<feature type="compositionally biased region" description="Polar residues" evidence="1">
    <location>
        <begin position="132"/>
        <end position="142"/>
    </location>
</feature>
<sequence length="183" mass="21507">MHERRKRKRGRPLFEELRAESGSKSQFYNPKKIERARELQREKDQGKRDEKARKAQAKLNKALQRAENDRLRAEQVAQRAQDRQIRAAEREVELARRRAIRQADREARSAQAQLLQELKTPRNTRKRAKEASPQQIVQPQVISSDVEELDSDGEESEGMETQTRRGRISRPPRYLKDFDLGPK</sequence>
<dbReference type="AlphaFoldDB" id="A0A6G1GB80"/>
<dbReference type="Proteomes" id="UP000504638">
    <property type="component" value="Unplaced"/>
</dbReference>
<reference evidence="2 4" key="1">
    <citation type="submission" date="2020-01" db="EMBL/GenBank/DDBJ databases">
        <authorList>
            <consortium name="DOE Joint Genome Institute"/>
            <person name="Haridas S."/>
            <person name="Albert R."/>
            <person name="Binder M."/>
            <person name="Bloem J."/>
            <person name="Labutti K."/>
            <person name="Salamov A."/>
            <person name="Andreopoulos B."/>
            <person name="Baker S.E."/>
            <person name="Barry K."/>
            <person name="Bills G."/>
            <person name="Bluhm B.H."/>
            <person name="Cannon C."/>
            <person name="Castanera R."/>
            <person name="Culley D.E."/>
            <person name="Daum C."/>
            <person name="Ezra D."/>
            <person name="Gonzalez J.B."/>
            <person name="Henrissat B."/>
            <person name="Kuo A."/>
            <person name="Liang C."/>
            <person name="Lipzen A."/>
            <person name="Lutzoni F."/>
            <person name="Magnuson J."/>
            <person name="Mondo S."/>
            <person name="Nolan M."/>
            <person name="Ohm R."/>
            <person name="Pangilinan J."/>
            <person name="Park H.-J."/>
            <person name="Ramirez L."/>
            <person name="Alfaro M."/>
            <person name="Sun H."/>
            <person name="Tritt A."/>
            <person name="Yoshinaga Y."/>
            <person name="Zwiers L.-H."/>
            <person name="Turgeon B.G."/>
            <person name="Goodwin S.B."/>
            <person name="Spatafora J.W."/>
            <person name="Crous P.W."/>
            <person name="Grigoriev I.V."/>
        </authorList>
    </citation>
    <scope>NUCLEOTIDE SEQUENCE</scope>
    <source>
        <strain evidence="2 4">CBS 781.70</strain>
    </source>
</reference>
<feature type="compositionally biased region" description="Basic and acidic residues" evidence="1">
    <location>
        <begin position="64"/>
        <end position="73"/>
    </location>
</feature>
<evidence type="ECO:0000256" key="1">
    <source>
        <dbReference type="SAM" id="MobiDB-lite"/>
    </source>
</evidence>
<protein>
    <submittedName>
        <fullName evidence="2 4">Uncharacterized protein</fullName>
    </submittedName>
</protein>
<feature type="compositionally biased region" description="Basic and acidic residues" evidence="1">
    <location>
        <begin position="174"/>
        <end position="183"/>
    </location>
</feature>
<dbReference type="GeneID" id="54414750"/>
<feature type="compositionally biased region" description="Basic residues" evidence="1">
    <location>
        <begin position="1"/>
        <end position="11"/>
    </location>
</feature>
<feature type="compositionally biased region" description="Basic and acidic residues" evidence="1">
    <location>
        <begin position="31"/>
        <end position="53"/>
    </location>
</feature>
<reference evidence="4" key="3">
    <citation type="submission" date="2025-04" db="UniProtKB">
        <authorList>
            <consortium name="RefSeq"/>
        </authorList>
    </citation>
    <scope>IDENTIFICATION</scope>
    <source>
        <strain evidence="4">CBS 781.70</strain>
    </source>
</reference>
<feature type="region of interest" description="Disordered" evidence="1">
    <location>
        <begin position="1"/>
        <end position="85"/>
    </location>
</feature>
<feature type="compositionally biased region" description="Acidic residues" evidence="1">
    <location>
        <begin position="145"/>
        <end position="158"/>
    </location>
</feature>
<organism evidence="2">
    <name type="scientific">Eremomyces bilateralis CBS 781.70</name>
    <dbReference type="NCBI Taxonomy" id="1392243"/>
    <lineage>
        <taxon>Eukaryota</taxon>
        <taxon>Fungi</taxon>
        <taxon>Dikarya</taxon>
        <taxon>Ascomycota</taxon>
        <taxon>Pezizomycotina</taxon>
        <taxon>Dothideomycetes</taxon>
        <taxon>Dothideomycetes incertae sedis</taxon>
        <taxon>Eremomycetales</taxon>
        <taxon>Eremomycetaceae</taxon>
        <taxon>Eremomyces</taxon>
    </lineage>
</organism>
<feature type="compositionally biased region" description="Basic and acidic residues" evidence="1">
    <location>
        <begin position="12"/>
        <end position="21"/>
    </location>
</feature>
<feature type="region of interest" description="Disordered" evidence="1">
    <location>
        <begin position="102"/>
        <end position="183"/>
    </location>
</feature>
<dbReference type="EMBL" id="ML975151">
    <property type="protein sequence ID" value="KAF1815357.1"/>
    <property type="molecule type" value="Genomic_DNA"/>
</dbReference>
<evidence type="ECO:0000313" key="4">
    <source>
        <dbReference type="RefSeq" id="XP_033536988.1"/>
    </source>
</evidence>
<keyword evidence="3" id="KW-1185">Reference proteome</keyword>
<dbReference type="RefSeq" id="XP_033536988.1">
    <property type="nucleotide sequence ID" value="XM_033674180.1"/>
</dbReference>
<reference evidence="4" key="2">
    <citation type="submission" date="2020-04" db="EMBL/GenBank/DDBJ databases">
        <authorList>
            <consortium name="NCBI Genome Project"/>
        </authorList>
    </citation>
    <scope>NUCLEOTIDE SEQUENCE</scope>
    <source>
        <strain evidence="4">CBS 781.70</strain>
    </source>
</reference>
<accession>A0A6G1GB80</accession>
<gene>
    <name evidence="2 4" type="ORF">P152DRAFT_183049</name>
</gene>
<name>A0A6G1GB80_9PEZI</name>
<proteinExistence type="predicted"/>
<evidence type="ECO:0000313" key="3">
    <source>
        <dbReference type="Proteomes" id="UP000504638"/>
    </source>
</evidence>
<evidence type="ECO:0000313" key="2">
    <source>
        <dbReference type="EMBL" id="KAF1815357.1"/>
    </source>
</evidence>